<dbReference type="PANTHER" id="PTHR11046">
    <property type="entry name" value="OLIGORIBONUCLEASE, MITOCHONDRIAL"/>
    <property type="match status" value="1"/>
</dbReference>
<dbReference type="RefSeq" id="WP_143021730.1">
    <property type="nucleotide sequence ID" value="NZ_FNAU01000001.1"/>
</dbReference>
<accession>A0AAW9HJJ5</accession>
<comment type="function">
    <text evidence="5">3'-to-5' exoribonuclease specific for small oligoribonucleotides.</text>
</comment>
<dbReference type="NCBIfam" id="NF003765">
    <property type="entry name" value="PRK05359.1"/>
    <property type="match status" value="1"/>
</dbReference>
<keyword evidence="3 9" id="KW-0378">Hydrolase</keyword>
<feature type="domain" description="Exonuclease" evidence="8">
    <location>
        <begin position="9"/>
        <end position="182"/>
    </location>
</feature>
<feature type="compositionally biased region" description="Low complexity" evidence="7">
    <location>
        <begin position="212"/>
        <end position="230"/>
    </location>
</feature>
<dbReference type="PANTHER" id="PTHR11046:SF0">
    <property type="entry name" value="OLIGORIBONUCLEASE, MITOCHONDRIAL"/>
    <property type="match status" value="1"/>
</dbReference>
<sequence>MSYHEMSTPIVWIDCEMTGLDLSRDEIVEISVVVTDSDLNPVDEGIDIVIKPSADALESMNDFVREMHTNSGLINEWDAGVSITEAEKQVLAYLEPRVEKGKAPLGGNSVGTDKTFLEKQMPNLVNYLHYRIIDVSSIKELAKRWFPRVYFASPEKFGNHRALGDIYDSIDELRYYRATLFPEGDGPSTAAAQEVASQVAGRTQQLLSANAASAASAEADPAETVAATEADSANVATGTEADSAAADRDRE</sequence>
<dbReference type="InterPro" id="IPR012337">
    <property type="entry name" value="RNaseH-like_sf"/>
</dbReference>
<feature type="region of interest" description="Disordered" evidence="7">
    <location>
        <begin position="212"/>
        <end position="251"/>
    </location>
</feature>
<dbReference type="CDD" id="cd06135">
    <property type="entry name" value="Orn"/>
    <property type="match status" value="1"/>
</dbReference>
<evidence type="ECO:0000256" key="7">
    <source>
        <dbReference type="SAM" id="MobiDB-lite"/>
    </source>
</evidence>
<dbReference type="Proteomes" id="UP001273799">
    <property type="component" value="Unassembled WGS sequence"/>
</dbReference>
<comment type="caution">
    <text evidence="9">The sequence shown here is derived from an EMBL/GenBank/DDBJ whole genome shotgun (WGS) entry which is preliminary data.</text>
</comment>
<keyword evidence="4" id="KW-0269">Exonuclease</keyword>
<dbReference type="AlphaFoldDB" id="A0AAW9HJJ5"/>
<dbReference type="SUPFAM" id="SSF53098">
    <property type="entry name" value="Ribonuclease H-like"/>
    <property type="match status" value="1"/>
</dbReference>
<dbReference type="SMART" id="SM00479">
    <property type="entry name" value="EXOIII"/>
    <property type="match status" value="1"/>
</dbReference>
<name>A0AAW9HJJ5_9ACTO</name>
<dbReference type="Pfam" id="PF00929">
    <property type="entry name" value="RNase_T"/>
    <property type="match status" value="1"/>
</dbReference>
<dbReference type="EMBL" id="JAWNFU010000005">
    <property type="protein sequence ID" value="MDY5153967.1"/>
    <property type="molecule type" value="Genomic_DNA"/>
</dbReference>
<evidence type="ECO:0000256" key="2">
    <source>
        <dbReference type="ARBA" id="ARBA00022722"/>
    </source>
</evidence>
<dbReference type="FunFam" id="3.30.420.10:FF:000003">
    <property type="entry name" value="Oligoribonuclease"/>
    <property type="match status" value="1"/>
</dbReference>
<evidence type="ECO:0000256" key="5">
    <source>
        <dbReference type="ARBA" id="ARBA00057155"/>
    </source>
</evidence>
<keyword evidence="2" id="KW-0540">Nuclease</keyword>
<evidence type="ECO:0000256" key="3">
    <source>
        <dbReference type="ARBA" id="ARBA00022801"/>
    </source>
</evidence>
<proteinExistence type="inferred from homology"/>
<evidence type="ECO:0000259" key="8">
    <source>
        <dbReference type="SMART" id="SM00479"/>
    </source>
</evidence>
<dbReference type="GO" id="GO:0000175">
    <property type="term" value="F:3'-5'-RNA exonuclease activity"/>
    <property type="evidence" value="ECO:0007669"/>
    <property type="project" value="InterPro"/>
</dbReference>
<reference evidence="9" key="1">
    <citation type="submission" date="2023-10" db="EMBL/GenBank/DDBJ databases">
        <title>Whole Genome based description of the genera Actinobaculum and Actinotignum reveals a complex phylogenetic relationship within the species included in the genus Actinotignum.</title>
        <authorList>
            <person name="Jensen C.S."/>
            <person name="Dargis R."/>
            <person name="Kemp M."/>
            <person name="Christensen J.J."/>
        </authorList>
    </citation>
    <scope>NUCLEOTIDE SEQUENCE</scope>
    <source>
        <strain evidence="9">Actinobaculum_suis_CCUG19206T</strain>
    </source>
</reference>
<dbReference type="InterPro" id="IPR036397">
    <property type="entry name" value="RNaseH_sf"/>
</dbReference>
<dbReference type="InterPro" id="IPR013520">
    <property type="entry name" value="Ribonucl_H"/>
</dbReference>
<dbReference type="InterPro" id="IPR022894">
    <property type="entry name" value="Oligoribonuclease"/>
</dbReference>
<evidence type="ECO:0000313" key="9">
    <source>
        <dbReference type="EMBL" id="MDY5153967.1"/>
    </source>
</evidence>
<evidence type="ECO:0000256" key="6">
    <source>
        <dbReference type="ARBA" id="ARBA00070964"/>
    </source>
</evidence>
<organism evidence="9 10">
    <name type="scientific">Actinobaculum suis</name>
    <dbReference type="NCBI Taxonomy" id="1657"/>
    <lineage>
        <taxon>Bacteria</taxon>
        <taxon>Bacillati</taxon>
        <taxon>Actinomycetota</taxon>
        <taxon>Actinomycetes</taxon>
        <taxon>Actinomycetales</taxon>
        <taxon>Actinomycetaceae</taxon>
        <taxon>Actinobaculum</taxon>
    </lineage>
</organism>
<comment type="similarity">
    <text evidence="1">Belongs to the oligoribonuclease family.</text>
</comment>
<evidence type="ECO:0000313" key="10">
    <source>
        <dbReference type="Proteomes" id="UP001273799"/>
    </source>
</evidence>
<evidence type="ECO:0000256" key="4">
    <source>
        <dbReference type="ARBA" id="ARBA00022839"/>
    </source>
</evidence>
<dbReference type="Gene3D" id="3.30.420.10">
    <property type="entry name" value="Ribonuclease H-like superfamily/Ribonuclease H"/>
    <property type="match status" value="1"/>
</dbReference>
<dbReference type="GO" id="GO:0003676">
    <property type="term" value="F:nucleic acid binding"/>
    <property type="evidence" value="ECO:0007669"/>
    <property type="project" value="InterPro"/>
</dbReference>
<evidence type="ECO:0000256" key="1">
    <source>
        <dbReference type="ARBA" id="ARBA00009921"/>
    </source>
</evidence>
<gene>
    <name evidence="9" type="primary">orn</name>
    <name evidence="9" type="ORF">R6G71_07935</name>
</gene>
<protein>
    <recommendedName>
        <fullName evidence="6">Oligoribonuclease</fullName>
    </recommendedName>
</protein>